<proteinExistence type="predicted"/>
<dbReference type="AlphaFoldDB" id="A0A9W4I0H0"/>
<dbReference type="OrthoDB" id="4525508at2759"/>
<name>A0A9W4I0H0_PENOL</name>
<keyword evidence="2" id="KW-1185">Reference proteome</keyword>
<evidence type="ECO:0000313" key="2">
    <source>
        <dbReference type="Proteomes" id="UP001153618"/>
    </source>
</evidence>
<dbReference type="Proteomes" id="UP001153618">
    <property type="component" value="Unassembled WGS sequence"/>
</dbReference>
<protein>
    <submittedName>
        <fullName evidence="1">Uncharacterized protein</fullName>
    </submittedName>
</protein>
<dbReference type="EMBL" id="CAJVOS010000038">
    <property type="protein sequence ID" value="CAG8179705.1"/>
    <property type="molecule type" value="Genomic_DNA"/>
</dbReference>
<organism evidence="1 2">
    <name type="scientific">Penicillium olsonii</name>
    <dbReference type="NCBI Taxonomy" id="99116"/>
    <lineage>
        <taxon>Eukaryota</taxon>
        <taxon>Fungi</taxon>
        <taxon>Dikarya</taxon>
        <taxon>Ascomycota</taxon>
        <taxon>Pezizomycotina</taxon>
        <taxon>Eurotiomycetes</taxon>
        <taxon>Eurotiomycetidae</taxon>
        <taxon>Eurotiales</taxon>
        <taxon>Aspergillaceae</taxon>
        <taxon>Penicillium</taxon>
    </lineage>
</organism>
<accession>A0A9W4I0H0</accession>
<reference evidence="1" key="1">
    <citation type="submission" date="2021-07" db="EMBL/GenBank/DDBJ databases">
        <authorList>
            <person name="Branca A.L. A."/>
        </authorList>
    </citation>
    <scope>NUCLEOTIDE SEQUENCE</scope>
</reference>
<comment type="caution">
    <text evidence="1">The sequence shown here is derived from an EMBL/GenBank/DDBJ whole genome shotgun (WGS) entry which is preliminary data.</text>
</comment>
<evidence type="ECO:0000313" key="1">
    <source>
        <dbReference type="EMBL" id="CAG8179705.1"/>
    </source>
</evidence>
<sequence length="198" mass="22966">MSFSWWHEIYMPEEILCHFYKNRPQASVHMASSKFKLYNEASKTYSSAPQFSCIRSIEAEWDIGEYNGLTRRRSAGGYPDNLRAAVHRSERLENLMLVNTQNWRPVISGGGPYEWSEVQAKDQGDLISAKEENVLPQVKNIHFESIRFEPRQSALWAAQLQWQALKHLALICVDWAHLLPKITIPGCFQGSMRLKLWK</sequence>
<gene>
    <name evidence="1" type="ORF">POLS_LOCUS6913</name>
</gene>